<dbReference type="InterPro" id="IPR043502">
    <property type="entry name" value="DNA/RNA_pol_sf"/>
</dbReference>
<comment type="caution">
    <text evidence="2">The sequence shown here is derived from an EMBL/GenBank/DDBJ whole genome shotgun (WGS) entry which is preliminary data.</text>
</comment>
<gene>
    <name evidence="2" type="ORF">PF010_g10042</name>
</gene>
<dbReference type="SUPFAM" id="SSF56672">
    <property type="entry name" value="DNA/RNA polymerases"/>
    <property type="match status" value="1"/>
</dbReference>
<organism evidence="2 3">
    <name type="scientific">Phytophthora fragariae</name>
    <dbReference type="NCBI Taxonomy" id="53985"/>
    <lineage>
        <taxon>Eukaryota</taxon>
        <taxon>Sar</taxon>
        <taxon>Stramenopiles</taxon>
        <taxon>Oomycota</taxon>
        <taxon>Peronosporomycetes</taxon>
        <taxon>Peronosporales</taxon>
        <taxon>Peronosporaceae</taxon>
        <taxon>Phytophthora</taxon>
    </lineage>
</organism>
<sequence>MKHKWRKTDLAGMDDPITEEEVEAAIKKCKRGKAAGPDRLGNDWYKDHLDDLRPILTTLFNKWMEGGTFPRSFQQGYIFSIKKKGDPTDPLNYRPIALLNSDYKVLTKIFTKRLRGRINSLVHDTQFGFVPGRRIHTAIELFEAAKRVCKSSEVYANAEALLLDFAKAHDTLDRFFLITVLKAKGFPPKFIKLIEETHSSTSAVFLANGFPSSPIPVTRGIRQGCPLAPLLFILAVDLLYDELDLTAEECGVDLVAREGIYRLHVAGYADDTAIYIRDNGMQEKIIEAVKRFSACSGLQVNVEKSIAISKHPDTECFRY</sequence>
<reference evidence="2 3" key="1">
    <citation type="submission" date="2018-09" db="EMBL/GenBank/DDBJ databases">
        <title>Genomic investigation of the strawberry pathogen Phytophthora fragariae indicates pathogenicity is determined by transcriptional variation in three key races.</title>
        <authorList>
            <person name="Adams T.M."/>
            <person name="Armitage A.D."/>
            <person name="Sobczyk M.K."/>
            <person name="Bates H.J."/>
            <person name="Dunwell J.M."/>
            <person name="Nellist C.F."/>
            <person name="Harrison R.J."/>
        </authorList>
    </citation>
    <scope>NUCLEOTIDE SEQUENCE [LARGE SCALE GENOMIC DNA]</scope>
    <source>
        <strain evidence="2 3">ONT-3</strain>
    </source>
</reference>
<evidence type="ECO:0000313" key="3">
    <source>
        <dbReference type="Proteomes" id="UP000488956"/>
    </source>
</evidence>
<dbReference type="AlphaFoldDB" id="A0A6G0LAL2"/>
<dbReference type="CDD" id="cd01650">
    <property type="entry name" value="RT_nLTR_like"/>
    <property type="match status" value="1"/>
</dbReference>
<dbReference type="InterPro" id="IPR000477">
    <property type="entry name" value="RT_dom"/>
</dbReference>
<dbReference type="PANTHER" id="PTHR19446">
    <property type="entry name" value="REVERSE TRANSCRIPTASES"/>
    <property type="match status" value="1"/>
</dbReference>
<evidence type="ECO:0000259" key="1">
    <source>
        <dbReference type="PROSITE" id="PS50878"/>
    </source>
</evidence>
<dbReference type="Pfam" id="PF00078">
    <property type="entry name" value="RVT_1"/>
    <property type="match status" value="1"/>
</dbReference>
<dbReference type="EMBL" id="QXFX01000497">
    <property type="protein sequence ID" value="KAE9113515.1"/>
    <property type="molecule type" value="Genomic_DNA"/>
</dbReference>
<dbReference type="Proteomes" id="UP000488956">
    <property type="component" value="Unassembled WGS sequence"/>
</dbReference>
<accession>A0A6G0LAL2</accession>
<evidence type="ECO:0000313" key="2">
    <source>
        <dbReference type="EMBL" id="KAE9113515.1"/>
    </source>
</evidence>
<dbReference type="PROSITE" id="PS50878">
    <property type="entry name" value="RT_POL"/>
    <property type="match status" value="1"/>
</dbReference>
<feature type="domain" description="Reverse transcriptase" evidence="1">
    <location>
        <begin position="62"/>
        <end position="319"/>
    </location>
</feature>
<name>A0A6G0LAL2_9STRA</name>
<proteinExistence type="predicted"/>
<protein>
    <recommendedName>
        <fullName evidence="1">Reverse transcriptase domain-containing protein</fullName>
    </recommendedName>
</protein>